<proteinExistence type="predicted"/>
<sequence>MKDEPRHADRFMVEGFKLEYRLSSGKHVNDTWTTEVGFFPLLSKTAPLNFRAPNLRKRTICAWLVGG</sequence>
<comment type="caution">
    <text evidence="1">The sequence shown here is derived from an EMBL/GenBank/DDBJ whole genome shotgun (WGS) entry which is preliminary data.</text>
</comment>
<protein>
    <submittedName>
        <fullName evidence="1">Uncharacterized protein</fullName>
    </submittedName>
</protein>
<reference evidence="1 2" key="1">
    <citation type="submission" date="2018-07" db="EMBL/GenBank/DDBJ databases">
        <title>Modular assembly of carbohydrate-degrading microbial communities in the ocean.</title>
        <authorList>
            <person name="Enke T.N."/>
            <person name="Datta M.S."/>
            <person name="Schwartzman J.A."/>
            <person name="Cermak N."/>
            <person name="Schmitz D.A."/>
            <person name="Barrere J."/>
            <person name="Cordero O.X."/>
        </authorList>
    </citation>
    <scope>NUCLEOTIDE SEQUENCE [LARGE SCALE GENOMIC DNA]</scope>
    <source>
        <strain evidence="1 2">C3M10</strain>
    </source>
</reference>
<gene>
    <name evidence="1" type="ORF">DS909_07935</name>
</gene>
<evidence type="ECO:0000313" key="1">
    <source>
        <dbReference type="EMBL" id="RBW57618.1"/>
    </source>
</evidence>
<name>A0A366X3N9_9RHOB</name>
<dbReference type="AlphaFoldDB" id="A0A366X3N9"/>
<accession>A0A366X3N9</accession>
<evidence type="ECO:0000313" key="2">
    <source>
        <dbReference type="Proteomes" id="UP000252706"/>
    </source>
</evidence>
<dbReference type="EMBL" id="QOCE01000019">
    <property type="protein sequence ID" value="RBW57618.1"/>
    <property type="molecule type" value="Genomic_DNA"/>
</dbReference>
<dbReference type="Proteomes" id="UP000252706">
    <property type="component" value="Unassembled WGS sequence"/>
</dbReference>
<organism evidence="1 2">
    <name type="scientific">Phaeobacter gallaeciensis</name>
    <dbReference type="NCBI Taxonomy" id="60890"/>
    <lineage>
        <taxon>Bacteria</taxon>
        <taxon>Pseudomonadati</taxon>
        <taxon>Pseudomonadota</taxon>
        <taxon>Alphaproteobacteria</taxon>
        <taxon>Rhodobacterales</taxon>
        <taxon>Roseobacteraceae</taxon>
        <taxon>Phaeobacter</taxon>
    </lineage>
</organism>